<accession>A0A2P2KJ21</accession>
<dbReference type="EMBL" id="GGEC01025219">
    <property type="protein sequence ID" value="MBX05703.1"/>
    <property type="molecule type" value="Transcribed_RNA"/>
</dbReference>
<reference evidence="1" key="1">
    <citation type="submission" date="2018-02" db="EMBL/GenBank/DDBJ databases">
        <title>Rhizophora mucronata_Transcriptome.</title>
        <authorList>
            <person name="Meera S.P."/>
            <person name="Sreeshan A."/>
            <person name="Augustine A."/>
        </authorList>
    </citation>
    <scope>NUCLEOTIDE SEQUENCE</scope>
    <source>
        <tissue evidence="1">Leaf</tissue>
    </source>
</reference>
<organism evidence="1">
    <name type="scientific">Rhizophora mucronata</name>
    <name type="common">Asiatic mangrove</name>
    <dbReference type="NCBI Taxonomy" id="61149"/>
    <lineage>
        <taxon>Eukaryota</taxon>
        <taxon>Viridiplantae</taxon>
        <taxon>Streptophyta</taxon>
        <taxon>Embryophyta</taxon>
        <taxon>Tracheophyta</taxon>
        <taxon>Spermatophyta</taxon>
        <taxon>Magnoliopsida</taxon>
        <taxon>eudicotyledons</taxon>
        <taxon>Gunneridae</taxon>
        <taxon>Pentapetalae</taxon>
        <taxon>rosids</taxon>
        <taxon>fabids</taxon>
        <taxon>Malpighiales</taxon>
        <taxon>Rhizophoraceae</taxon>
        <taxon>Rhizophora</taxon>
    </lineage>
</organism>
<protein>
    <submittedName>
        <fullName evidence="1">Short-chain dehydrogenase TIC 32ic-like</fullName>
    </submittedName>
</protein>
<name>A0A2P2KJ21_RHIMU</name>
<proteinExistence type="predicted"/>
<sequence>MTNLQSFPQCQWFWQCVSFCRGED</sequence>
<evidence type="ECO:0000313" key="1">
    <source>
        <dbReference type="EMBL" id="MBX05703.1"/>
    </source>
</evidence>
<dbReference type="AlphaFoldDB" id="A0A2P2KJ21"/>